<dbReference type="PRINTS" id="PR00730">
    <property type="entry name" value="THERMOLYSIN"/>
</dbReference>
<dbReference type="Pfam" id="PF01447">
    <property type="entry name" value="Peptidase_M4"/>
    <property type="match status" value="1"/>
</dbReference>
<dbReference type="EMBL" id="AP027080">
    <property type="protein sequence ID" value="BDU71436.1"/>
    <property type="molecule type" value="Genomic_DNA"/>
</dbReference>
<dbReference type="Gene3D" id="3.10.170.10">
    <property type="match status" value="1"/>
</dbReference>
<name>A0AA48K7R8_9BACT</name>
<dbReference type="InterPro" id="IPR027268">
    <property type="entry name" value="Peptidase_M4/M1_CTD_sf"/>
</dbReference>
<dbReference type="GO" id="GO:0046872">
    <property type="term" value="F:metal ion binding"/>
    <property type="evidence" value="ECO:0007669"/>
    <property type="project" value="UniProtKB-KW"/>
</dbReference>
<evidence type="ECO:0000256" key="3">
    <source>
        <dbReference type="ARBA" id="ARBA00022723"/>
    </source>
</evidence>
<keyword evidence="4 9" id="KW-0732">Signal</keyword>
<feature type="domain" description="Peptidase M4 C-terminal" evidence="11">
    <location>
        <begin position="454"/>
        <end position="638"/>
    </location>
</feature>
<comment type="similarity">
    <text evidence="1">Belongs to the peptidase M4 family.</text>
</comment>
<evidence type="ECO:0000256" key="8">
    <source>
        <dbReference type="PIRSR" id="PIRSR623612-1"/>
    </source>
</evidence>
<dbReference type="InterPro" id="IPR013856">
    <property type="entry name" value="Peptidase_M4_domain"/>
</dbReference>
<proteinExistence type="inferred from homology"/>
<evidence type="ECO:0000259" key="10">
    <source>
        <dbReference type="Pfam" id="PF01447"/>
    </source>
</evidence>
<feature type="domain" description="FTP" evidence="12">
    <location>
        <begin position="71"/>
        <end position="112"/>
    </location>
</feature>
<feature type="active site" evidence="8">
    <location>
        <position position="442"/>
    </location>
</feature>
<dbReference type="PANTHER" id="PTHR33794:SF1">
    <property type="entry name" value="BACILLOLYSIN"/>
    <property type="match status" value="1"/>
</dbReference>
<evidence type="ECO:0000256" key="2">
    <source>
        <dbReference type="ARBA" id="ARBA00022670"/>
    </source>
</evidence>
<evidence type="ECO:0000256" key="4">
    <source>
        <dbReference type="ARBA" id="ARBA00022729"/>
    </source>
</evidence>
<dbReference type="SUPFAM" id="SSF55486">
    <property type="entry name" value="Metalloproteases ('zincins'), catalytic domain"/>
    <property type="match status" value="1"/>
</dbReference>
<dbReference type="InterPro" id="IPR050728">
    <property type="entry name" value="Zinc_Metalloprotease_M4"/>
</dbReference>
<dbReference type="Gene3D" id="1.10.390.10">
    <property type="entry name" value="Neutral Protease Domain 2"/>
    <property type="match status" value="1"/>
</dbReference>
<evidence type="ECO:0000259" key="11">
    <source>
        <dbReference type="Pfam" id="PF02868"/>
    </source>
</evidence>
<evidence type="ECO:0000256" key="6">
    <source>
        <dbReference type="ARBA" id="ARBA00022833"/>
    </source>
</evidence>
<keyword evidence="2" id="KW-0645">Protease</keyword>
<dbReference type="AlphaFoldDB" id="A0AA48K7R8"/>
<evidence type="ECO:0000313" key="13">
    <source>
        <dbReference type="EMBL" id="BDU71436.1"/>
    </source>
</evidence>
<reference evidence="14" key="1">
    <citation type="journal article" date="2023" name="Int. J. Syst. Evol. Microbiol.">
        <title>Mesoterricola silvestris gen. nov., sp. nov., Mesoterricola sediminis sp. nov., Geothrix oryzae sp. nov., Geothrix edaphica sp. nov., Geothrix rubra sp. nov., and Geothrix limicola sp. nov., six novel members of Acidobacteriota isolated from soils.</title>
        <authorList>
            <person name="Itoh H."/>
            <person name="Sugisawa Y."/>
            <person name="Mise K."/>
            <person name="Xu Z."/>
            <person name="Kuniyasu M."/>
            <person name="Ushijima N."/>
            <person name="Kawano K."/>
            <person name="Kobayashi E."/>
            <person name="Shiratori Y."/>
            <person name="Masuda Y."/>
            <person name="Senoo K."/>
        </authorList>
    </citation>
    <scope>NUCLEOTIDE SEQUENCE [LARGE SCALE GENOMIC DNA]</scope>
    <source>
        <strain evidence="14">W79</strain>
    </source>
</reference>
<keyword evidence="6" id="KW-0862">Zinc</keyword>
<dbReference type="Pfam" id="PF02868">
    <property type="entry name" value="Peptidase_M4_C"/>
    <property type="match status" value="1"/>
</dbReference>
<dbReference type="CDD" id="cd09597">
    <property type="entry name" value="M4_TLP"/>
    <property type="match status" value="1"/>
</dbReference>
<sequence length="819" mass="88287">MRHLQLHSLSWLALALAGSVLGASQGLPPLAREALADVQGKEGVRAAAIASHVEALKATYGLSGSDQIQEVGRNTDPYGKTHVRFAQGYRGTRVWGSRLIGHMTSDGGFEKVQAKVFPGIDLQPADLLAADAVRARCLKRLGLQEEKTSPQVNLERIVFPTALQDGLKIKRNAKGELALDEAYSVATPRRSQPYVWAYHATVLQGRMGERGVTEMIVDATTGELLKKWDGRIYDAPATGNSEYNGTVSLNTNPFVWVNAWDSTWGPDLMPPSGTYNTLRDTTRTTAINPIWSVYDWMNVPGIATYWVDNYFSTSIPGGEIPYLVSGTEWGDGKPFAGFPAGDQSVTIATANLAVNGQTVAVDATHGVLKTWDFFRSVFGRNGMDDQGTPPAVFVHVNEGFYQTMTPMLNAYFVPYNQSMYFGDGDLRQGYGPFTSMDITAHEMSHGVVAGSGGLDNVGESGGLNEATADIFSAMTRFYSWGPNGGTGSVIPDTAPNAPTEDGVWTIGKQLTTSHQAIRSMYKPSQDGYSHDSWFDGIGLDDVHFTMGPGNRAFYFLAQGASSQPTAVSYSPCLPGGMTGLGNDTASRIWYRTLTTRLADPATDYAGFRTLMEETATELYGAGSNELAAVKNAFAAVNVGAPASGVEPVRVMLGRQVEGVVDETSGGYNWNSDLNRLIVIPVPGVPQTLPAPTITHATNTDYTWSLGGYSKAIAEQGGAIVGGKAFKAPYINHYLWTLKVSSNQDPSRYAATLAYACNMDTDTDTEFDALDLAAYAISWGRSQQYFPSSLVPLLDISNNSMTDDNDISLARLGFNSVFAH</sequence>
<dbReference type="GO" id="GO:0004222">
    <property type="term" value="F:metalloendopeptidase activity"/>
    <property type="evidence" value="ECO:0007669"/>
    <property type="project" value="InterPro"/>
</dbReference>
<keyword evidence="14" id="KW-1185">Reference proteome</keyword>
<dbReference type="InterPro" id="IPR001570">
    <property type="entry name" value="Peptidase_M4_C_domain"/>
</dbReference>
<evidence type="ECO:0000259" key="12">
    <source>
        <dbReference type="Pfam" id="PF07504"/>
    </source>
</evidence>
<organism evidence="13 14">
    <name type="scientific">Mesoterricola silvestris</name>
    <dbReference type="NCBI Taxonomy" id="2927979"/>
    <lineage>
        <taxon>Bacteria</taxon>
        <taxon>Pseudomonadati</taxon>
        <taxon>Acidobacteriota</taxon>
        <taxon>Holophagae</taxon>
        <taxon>Holophagales</taxon>
        <taxon>Holophagaceae</taxon>
        <taxon>Mesoterricola</taxon>
    </lineage>
</organism>
<dbReference type="KEGG" id="msil:METEAL_06100"/>
<evidence type="ECO:0000313" key="14">
    <source>
        <dbReference type="Proteomes" id="UP001238179"/>
    </source>
</evidence>
<protein>
    <submittedName>
        <fullName evidence="13">Peptidase M4</fullName>
    </submittedName>
</protein>
<feature type="signal peptide" evidence="9">
    <location>
        <begin position="1"/>
        <end position="22"/>
    </location>
</feature>
<feature type="chain" id="PRO_5041215148" evidence="9">
    <location>
        <begin position="23"/>
        <end position="819"/>
    </location>
</feature>
<evidence type="ECO:0000256" key="1">
    <source>
        <dbReference type="ARBA" id="ARBA00009388"/>
    </source>
</evidence>
<keyword evidence="3" id="KW-0479">Metal-binding</keyword>
<keyword evidence="5" id="KW-0378">Hydrolase</keyword>
<dbReference type="Proteomes" id="UP001238179">
    <property type="component" value="Chromosome"/>
</dbReference>
<dbReference type="Gene3D" id="3.10.450.490">
    <property type="match status" value="1"/>
</dbReference>
<dbReference type="Pfam" id="PF07504">
    <property type="entry name" value="FTP"/>
    <property type="match status" value="1"/>
</dbReference>
<feature type="domain" description="Peptidase M4" evidence="10">
    <location>
        <begin position="355"/>
        <end position="448"/>
    </location>
</feature>
<evidence type="ECO:0000256" key="9">
    <source>
        <dbReference type="SAM" id="SignalP"/>
    </source>
</evidence>
<evidence type="ECO:0000256" key="5">
    <source>
        <dbReference type="ARBA" id="ARBA00022801"/>
    </source>
</evidence>
<accession>A0AA48K7R8</accession>
<dbReference type="RefSeq" id="WP_316414326.1">
    <property type="nucleotide sequence ID" value="NZ_AP027080.1"/>
</dbReference>
<evidence type="ECO:0000256" key="7">
    <source>
        <dbReference type="ARBA" id="ARBA00023049"/>
    </source>
</evidence>
<gene>
    <name evidence="13" type="ORF">METEAL_06100</name>
</gene>
<keyword evidence="7" id="KW-0482">Metalloprotease</keyword>
<dbReference type="InterPro" id="IPR023612">
    <property type="entry name" value="Peptidase_M4"/>
</dbReference>
<dbReference type="PANTHER" id="PTHR33794">
    <property type="entry name" value="BACILLOLYSIN"/>
    <property type="match status" value="1"/>
</dbReference>
<dbReference type="GO" id="GO:0006508">
    <property type="term" value="P:proteolysis"/>
    <property type="evidence" value="ECO:0007669"/>
    <property type="project" value="UniProtKB-KW"/>
</dbReference>
<feature type="active site" description="Proton donor" evidence="8">
    <location>
        <position position="543"/>
    </location>
</feature>
<dbReference type="InterPro" id="IPR011096">
    <property type="entry name" value="FTP_domain"/>
</dbReference>